<dbReference type="InterPro" id="IPR050216">
    <property type="entry name" value="LRR_domain-containing"/>
</dbReference>
<dbReference type="InterPro" id="IPR032675">
    <property type="entry name" value="LRR_dom_sf"/>
</dbReference>
<dbReference type="Proteomes" id="UP000256645">
    <property type="component" value="Unassembled WGS sequence"/>
</dbReference>
<evidence type="ECO:0000313" key="3">
    <source>
        <dbReference type="EMBL" id="RDW75421.1"/>
    </source>
</evidence>
<protein>
    <recommendedName>
        <fullName evidence="5">Fungal N-terminal domain-containing protein</fullName>
    </recommendedName>
</protein>
<reference evidence="3 4" key="1">
    <citation type="journal article" date="2018" name="IMA Fungus">
        <title>IMA Genome-F 9: Draft genome sequence of Annulohypoxylon stygium, Aspergillus mulundensis, Berkeleyomyces basicola (syn. Thielaviopsis basicola), Ceratocystis smalleyi, two Cercospora beticola strains, Coleophoma cylindrospora, Fusarium fracticaudum, Phialophora cf. hyalina, and Morchella septimelata.</title>
        <authorList>
            <person name="Wingfield B.D."/>
            <person name="Bills G.F."/>
            <person name="Dong Y."/>
            <person name="Huang W."/>
            <person name="Nel W.J."/>
            <person name="Swalarsk-Parry B.S."/>
            <person name="Vaghefi N."/>
            <person name="Wilken P.M."/>
            <person name="An Z."/>
            <person name="de Beer Z.W."/>
            <person name="De Vos L."/>
            <person name="Chen L."/>
            <person name="Duong T.A."/>
            <person name="Gao Y."/>
            <person name="Hammerbacher A."/>
            <person name="Kikkert J.R."/>
            <person name="Li Y."/>
            <person name="Li H."/>
            <person name="Li K."/>
            <person name="Li Q."/>
            <person name="Liu X."/>
            <person name="Ma X."/>
            <person name="Naidoo K."/>
            <person name="Pethybridge S.J."/>
            <person name="Sun J."/>
            <person name="Steenkamp E.T."/>
            <person name="van der Nest M.A."/>
            <person name="van Wyk S."/>
            <person name="Wingfield M.J."/>
            <person name="Xiong C."/>
            <person name="Yue Q."/>
            <person name="Zhang X."/>
        </authorList>
    </citation>
    <scope>NUCLEOTIDE SEQUENCE [LARGE SCALE GENOMIC DNA]</scope>
    <source>
        <strain evidence="3 4">BP6252</strain>
    </source>
</reference>
<keyword evidence="1" id="KW-0433">Leucine-rich repeat</keyword>
<accession>A0A3D8RNN5</accession>
<dbReference type="PANTHER" id="PTHR48051">
    <property type="match status" value="1"/>
</dbReference>
<dbReference type="SUPFAM" id="SSF52058">
    <property type="entry name" value="L domain-like"/>
    <property type="match status" value="1"/>
</dbReference>
<organism evidence="3 4">
    <name type="scientific">Coleophoma cylindrospora</name>
    <dbReference type="NCBI Taxonomy" id="1849047"/>
    <lineage>
        <taxon>Eukaryota</taxon>
        <taxon>Fungi</taxon>
        <taxon>Dikarya</taxon>
        <taxon>Ascomycota</taxon>
        <taxon>Pezizomycotina</taxon>
        <taxon>Leotiomycetes</taxon>
        <taxon>Helotiales</taxon>
        <taxon>Dermateaceae</taxon>
        <taxon>Coleophoma</taxon>
    </lineage>
</organism>
<dbReference type="AlphaFoldDB" id="A0A3D8RNN5"/>
<dbReference type="STRING" id="1849047.A0A3D8RNN5"/>
<name>A0A3D8RNN5_9HELO</name>
<evidence type="ECO:0000256" key="2">
    <source>
        <dbReference type="ARBA" id="ARBA00022737"/>
    </source>
</evidence>
<dbReference type="Pfam" id="PF13855">
    <property type="entry name" value="LRR_8"/>
    <property type="match status" value="1"/>
</dbReference>
<sequence>MPEPLSIVVAAASLVATATKALQSINQYRLKYSSQDISAISMKAQCDCIQIALVQIQSALLNNQQMAARMISDDSFTGKRLMSVLGACELTFAVLVGRLSVFNGSLNDESGLLSRRAKLERLWNESNVVDLSQNISRLSEGLNLLLAAISMKSLFEIHQCINTSAASMILERVVDDASSIKFSDGQESLVSQTRIWMVNQDPMSHTAIDPKEFTFDQEVLNTKAYRRVQVTSGTVNRKVQPEWPVSVISSGLQKEMQGEICTETQPSLPTINNKPISNTSSDLLMAEEYSLTHDLEMKLDSEGSLDQSAVSYHSHDVGPAETTKKLTLKDFMPKAVTNPDNGSSESASTVINSSRNPYSLYITPKEVNISSRGLVRLDETAVEAVQETLQSLPQAITSCRSLTYLNLRENNLTEFPLQICSITSLKTLHLAHNAISVLPEELLDLSNLEFLNVVSNRLRYLPLYLKLMENLTAIYVHDNPFECHSLQQWQRCPRYYLRGSAEEAVSARELKEILDNQFSLISNVREITGTSEQKVVSEIDCKSHAYASATKLADMFGGPNDIGSLKPDGLHLFFRRAVYDLGDMEEHLYSQIESGETSIKRS</sequence>
<keyword evidence="4" id="KW-1185">Reference proteome</keyword>
<dbReference type="GO" id="GO:0005737">
    <property type="term" value="C:cytoplasm"/>
    <property type="evidence" value="ECO:0007669"/>
    <property type="project" value="TreeGrafter"/>
</dbReference>
<evidence type="ECO:0008006" key="5">
    <source>
        <dbReference type="Google" id="ProtNLM"/>
    </source>
</evidence>
<evidence type="ECO:0000313" key="4">
    <source>
        <dbReference type="Proteomes" id="UP000256645"/>
    </source>
</evidence>
<proteinExistence type="predicted"/>
<dbReference type="PANTHER" id="PTHR48051:SF1">
    <property type="entry name" value="RAS SUPPRESSOR PROTEIN 1"/>
    <property type="match status" value="1"/>
</dbReference>
<keyword evidence="2" id="KW-0677">Repeat</keyword>
<dbReference type="OrthoDB" id="5365701at2759"/>
<comment type="caution">
    <text evidence="3">The sequence shown here is derived from an EMBL/GenBank/DDBJ whole genome shotgun (WGS) entry which is preliminary data.</text>
</comment>
<dbReference type="PROSITE" id="PS51450">
    <property type="entry name" value="LRR"/>
    <property type="match status" value="1"/>
</dbReference>
<dbReference type="InterPro" id="IPR001611">
    <property type="entry name" value="Leu-rich_rpt"/>
</dbReference>
<evidence type="ECO:0000256" key="1">
    <source>
        <dbReference type="ARBA" id="ARBA00022614"/>
    </source>
</evidence>
<gene>
    <name evidence="3" type="ORF">BP6252_06563</name>
</gene>
<dbReference type="Gene3D" id="3.80.10.10">
    <property type="entry name" value="Ribonuclease Inhibitor"/>
    <property type="match status" value="1"/>
</dbReference>
<dbReference type="EMBL" id="PDLM01000006">
    <property type="protein sequence ID" value="RDW75421.1"/>
    <property type="molecule type" value="Genomic_DNA"/>
</dbReference>